<evidence type="ECO:0000313" key="1">
    <source>
        <dbReference type="Proteomes" id="UP000887561"/>
    </source>
</evidence>
<dbReference type="Proteomes" id="UP000887561">
    <property type="component" value="Unplaced"/>
</dbReference>
<sequence>MIGTEEDSFDFPEFLEKENCLPASNSSTTSSIFGSLNSAHLLQSTSQQSAEKIQKPEFLKCSNSLHNRGVYAISPIAEEFRGDLDNLVSYVDNLREVLSDEIIQNLTIPLRNLSDNFERQQNELSVNWKDLLLEKAKIAEIHCSLKSYEYKATAGKASDRLTHAKIKKLEGEVNAIAKSSKEGNTKINDYSEILDSSEHENSCVQFVDEPLKLFPSNNCPTFDDMDTLLNEKFELPLEMVNTSYKLTKRGAQFTFSDGKEEIVVTELAGCKYQYCFLYEYPNKLSCENEHSEKHNFKKFRWTTVPQYPKSNSDVNKIEISFLQESFEIFTPQGNYIGFSSDGELSIHWRCNDKTVIRPDGNRYEYYGLELEEIYLASGEAYRSSASKKWRQEKFTPNLDKMNERQDGSYSALHQGAHNKTTSNCSEDSFLQINATDFKLRRFNSTKAVKILIPVDSSFDGASVEIWLCVGNSLVVKHVLTEKGICGQKKRGNFYLKDAFRLENSPNVKYVSYKIIAVQRHK</sequence>
<proteinExistence type="predicted"/>
<organism evidence="1 2">
    <name type="scientific">Meloidogyne javanica</name>
    <name type="common">Root-knot nematode worm</name>
    <dbReference type="NCBI Taxonomy" id="6303"/>
    <lineage>
        <taxon>Eukaryota</taxon>
        <taxon>Metazoa</taxon>
        <taxon>Ecdysozoa</taxon>
        <taxon>Nematoda</taxon>
        <taxon>Chromadorea</taxon>
        <taxon>Rhabditida</taxon>
        <taxon>Tylenchina</taxon>
        <taxon>Tylenchomorpha</taxon>
        <taxon>Tylenchoidea</taxon>
        <taxon>Meloidogynidae</taxon>
        <taxon>Meloidogyninae</taxon>
        <taxon>Meloidogyne</taxon>
        <taxon>Meloidogyne incognita group</taxon>
    </lineage>
</organism>
<dbReference type="WBParaSite" id="scaffold8444_cov191.g13066">
    <property type="protein sequence ID" value="scaffold8444_cov191.g13066"/>
    <property type="gene ID" value="scaffold8444_cov191.g13066"/>
</dbReference>
<keyword evidence="1" id="KW-1185">Reference proteome</keyword>
<protein>
    <submittedName>
        <fullName evidence="2">Uncharacterized protein</fullName>
    </submittedName>
</protein>
<accession>A0A915N5M4</accession>
<evidence type="ECO:0000313" key="2">
    <source>
        <dbReference type="WBParaSite" id="scaffold8444_cov191.g13066"/>
    </source>
</evidence>
<dbReference type="AlphaFoldDB" id="A0A915N5M4"/>
<name>A0A915N5M4_MELJA</name>
<reference evidence="2" key="1">
    <citation type="submission" date="2022-11" db="UniProtKB">
        <authorList>
            <consortium name="WormBaseParasite"/>
        </authorList>
    </citation>
    <scope>IDENTIFICATION</scope>
</reference>